<keyword evidence="9" id="KW-1185">Reference proteome</keyword>
<dbReference type="PANTHER" id="PTHR11559">
    <property type="entry name" value="CARBOXYLESTERASE"/>
    <property type="match status" value="1"/>
</dbReference>
<evidence type="ECO:0000256" key="4">
    <source>
        <dbReference type="ARBA" id="ARBA00023157"/>
    </source>
</evidence>
<feature type="domain" description="Carboxylesterase type B" evidence="7">
    <location>
        <begin position="25"/>
        <end position="548"/>
    </location>
</feature>
<reference evidence="8" key="1">
    <citation type="submission" date="2021-12" db="EMBL/GenBank/DDBJ databases">
        <authorList>
            <person name="King R."/>
        </authorList>
    </citation>
    <scope>NUCLEOTIDE SEQUENCE</scope>
</reference>
<keyword evidence="3 6" id="KW-0378">Hydrolase</keyword>
<dbReference type="Proteomes" id="UP001154114">
    <property type="component" value="Chromosome 15"/>
</dbReference>
<sequence length="565" mass="63985">MTEVISRAVVNDHPSSEHELVTMVQVRVAEGVLEGELVNNEYGGQFCSFKGIPYAQPPVGDLRFKAPQPAKPWTGVRSAKEFGSVCYQYDMFKMYPPRGSEDCLYLNVYTPELKPDKPLPVMVWIHGGGFMSGSGNDDLYGPEFLVKQGVILVTFNYRLEVLGFLCLDTEDVPGNAGMKDQVAALKWVNKNISHFGGDPDNVTIFGESAGGGSVSHHLVSPMSKGLFKRAIAQSGVTTCSWTKMFKPYERALVLARQLGYKSENGEGLYEFFKSQPVESLIYVKAPLSFSEQECACFQLYFGVASEKEFGNNERFFFDRVSTDLENNCIHEDVDVITGYTKDEGVLIYVFAEYAKMIKQANNLSTYFTPKHISENLSITQQIEVGKKIQNFYMNNKNGKQDWEKLAGYYGFEMFTYPALKWTKVAAKSNKNKIYLYRFNCKSERNMICKVMGLETITGGKSLACHADDLFYFFNNKYGTRADINSKAINIIENVTKLWTDFAKYGNPTPDGTLGVKWNPYSLENEEFLEIGNELESGTAPDSAEYEFWDDIFHKYLPEFDNRLFY</sequence>
<dbReference type="InterPro" id="IPR019826">
    <property type="entry name" value="Carboxylesterase_B_AS"/>
</dbReference>
<dbReference type="AlphaFoldDB" id="A0A9P0BPY2"/>
<dbReference type="PROSITE" id="PS00941">
    <property type="entry name" value="CARBOXYLESTERASE_B_2"/>
    <property type="match status" value="1"/>
</dbReference>
<organism evidence="8 9">
    <name type="scientific">Chrysodeixis includens</name>
    <name type="common">Soybean looper</name>
    <name type="synonym">Pseudoplusia includens</name>
    <dbReference type="NCBI Taxonomy" id="689277"/>
    <lineage>
        <taxon>Eukaryota</taxon>
        <taxon>Metazoa</taxon>
        <taxon>Ecdysozoa</taxon>
        <taxon>Arthropoda</taxon>
        <taxon>Hexapoda</taxon>
        <taxon>Insecta</taxon>
        <taxon>Pterygota</taxon>
        <taxon>Neoptera</taxon>
        <taxon>Endopterygota</taxon>
        <taxon>Lepidoptera</taxon>
        <taxon>Glossata</taxon>
        <taxon>Ditrysia</taxon>
        <taxon>Noctuoidea</taxon>
        <taxon>Noctuidae</taxon>
        <taxon>Plusiinae</taxon>
        <taxon>Chrysodeixis</taxon>
    </lineage>
</organism>
<dbReference type="OrthoDB" id="19653at2759"/>
<evidence type="ECO:0000313" key="8">
    <source>
        <dbReference type="EMBL" id="CAH0586830.1"/>
    </source>
</evidence>
<evidence type="ECO:0000256" key="5">
    <source>
        <dbReference type="ARBA" id="ARBA00023180"/>
    </source>
</evidence>
<dbReference type="Gene3D" id="3.40.50.1820">
    <property type="entry name" value="alpha/beta hydrolase"/>
    <property type="match status" value="1"/>
</dbReference>
<evidence type="ECO:0000259" key="7">
    <source>
        <dbReference type="Pfam" id="PF00135"/>
    </source>
</evidence>
<dbReference type="EMBL" id="LR824018">
    <property type="protein sequence ID" value="CAH0586830.1"/>
    <property type="molecule type" value="Genomic_DNA"/>
</dbReference>
<keyword evidence="2" id="KW-0719">Serine esterase</keyword>
<proteinExistence type="inferred from homology"/>
<evidence type="ECO:0000256" key="2">
    <source>
        <dbReference type="ARBA" id="ARBA00022487"/>
    </source>
</evidence>
<evidence type="ECO:0000256" key="1">
    <source>
        <dbReference type="ARBA" id="ARBA00005964"/>
    </source>
</evidence>
<dbReference type="Pfam" id="PF00135">
    <property type="entry name" value="COesterase"/>
    <property type="match status" value="1"/>
</dbReference>
<keyword evidence="5" id="KW-0325">Glycoprotein</keyword>
<dbReference type="InterPro" id="IPR002018">
    <property type="entry name" value="CarbesteraseB"/>
</dbReference>
<evidence type="ECO:0000256" key="6">
    <source>
        <dbReference type="RuleBase" id="RU361235"/>
    </source>
</evidence>
<evidence type="ECO:0000313" key="9">
    <source>
        <dbReference type="Proteomes" id="UP001154114"/>
    </source>
</evidence>
<dbReference type="InterPro" id="IPR029058">
    <property type="entry name" value="AB_hydrolase_fold"/>
</dbReference>
<accession>A0A9P0BPY2</accession>
<dbReference type="InterPro" id="IPR019819">
    <property type="entry name" value="Carboxylesterase_B_CS"/>
</dbReference>
<dbReference type="InterPro" id="IPR050309">
    <property type="entry name" value="Type-B_Carboxylest/Lipase"/>
</dbReference>
<dbReference type="PROSITE" id="PS00122">
    <property type="entry name" value="CARBOXYLESTERASE_B_1"/>
    <property type="match status" value="1"/>
</dbReference>
<name>A0A9P0BPY2_CHRIL</name>
<dbReference type="EC" id="3.1.1.-" evidence="6"/>
<protein>
    <recommendedName>
        <fullName evidence="6">Carboxylic ester hydrolase</fullName>
        <ecNumber evidence="6">3.1.1.-</ecNumber>
    </recommendedName>
</protein>
<keyword evidence="4" id="KW-1015">Disulfide bond</keyword>
<dbReference type="SUPFAM" id="SSF53474">
    <property type="entry name" value="alpha/beta-Hydrolases"/>
    <property type="match status" value="1"/>
</dbReference>
<evidence type="ECO:0000256" key="3">
    <source>
        <dbReference type="ARBA" id="ARBA00022801"/>
    </source>
</evidence>
<gene>
    <name evidence="8" type="ORF">CINC_LOCUS3334</name>
</gene>
<dbReference type="GO" id="GO:0052689">
    <property type="term" value="F:carboxylic ester hydrolase activity"/>
    <property type="evidence" value="ECO:0007669"/>
    <property type="project" value="UniProtKB-KW"/>
</dbReference>
<comment type="similarity">
    <text evidence="1 6">Belongs to the type-B carboxylesterase/lipase family.</text>
</comment>